<proteinExistence type="predicted"/>
<organism evidence="2 3">
    <name type="scientific">Chelatococcus caeni</name>
    <dbReference type="NCBI Taxonomy" id="1348468"/>
    <lineage>
        <taxon>Bacteria</taxon>
        <taxon>Pseudomonadati</taxon>
        <taxon>Pseudomonadota</taxon>
        <taxon>Alphaproteobacteria</taxon>
        <taxon>Hyphomicrobiales</taxon>
        <taxon>Chelatococcaceae</taxon>
        <taxon>Chelatococcus</taxon>
    </lineage>
</organism>
<gene>
    <name evidence="2" type="ORF">GGR16_003864</name>
</gene>
<feature type="chain" id="PRO_5032282043" evidence="1">
    <location>
        <begin position="27"/>
        <end position="107"/>
    </location>
</feature>
<reference evidence="2 3" key="1">
    <citation type="submission" date="2020-08" db="EMBL/GenBank/DDBJ databases">
        <title>Genomic Encyclopedia of Type Strains, Phase IV (KMG-IV): sequencing the most valuable type-strain genomes for metagenomic binning, comparative biology and taxonomic classification.</title>
        <authorList>
            <person name="Goeker M."/>
        </authorList>
    </citation>
    <scope>NUCLEOTIDE SEQUENCE [LARGE SCALE GENOMIC DNA]</scope>
    <source>
        <strain evidence="2 3">DSM 103737</strain>
    </source>
</reference>
<dbReference type="AlphaFoldDB" id="A0A840C914"/>
<evidence type="ECO:0000313" key="3">
    <source>
        <dbReference type="Proteomes" id="UP000577362"/>
    </source>
</evidence>
<name>A0A840C914_9HYPH</name>
<keyword evidence="1" id="KW-0732">Signal</keyword>
<accession>A0A840C914</accession>
<sequence>MSTKTTVSTAILAGAVATALSSFAYSAPLTEAEAKAAVAAGKEKCYGVALRGQNDCAAGPGTTCQGTSTVDFQGNAWKFVMGGTCAKVELPGGRTGSPTPLTRDVPA</sequence>
<comment type="caution">
    <text evidence="2">The sequence shown here is derived from an EMBL/GenBank/DDBJ whole genome shotgun (WGS) entry which is preliminary data.</text>
</comment>
<evidence type="ECO:0000313" key="2">
    <source>
        <dbReference type="EMBL" id="MBB4018817.1"/>
    </source>
</evidence>
<dbReference type="Proteomes" id="UP000577362">
    <property type="component" value="Unassembled WGS sequence"/>
</dbReference>
<protein>
    <submittedName>
        <fullName evidence="2">Putative membrane protein</fullName>
    </submittedName>
</protein>
<dbReference type="RefSeq" id="WP_019403486.1">
    <property type="nucleotide sequence ID" value="NZ_JACIEN010000005.1"/>
</dbReference>
<feature type="signal peptide" evidence="1">
    <location>
        <begin position="1"/>
        <end position="26"/>
    </location>
</feature>
<dbReference type="InterPro" id="IPR018740">
    <property type="entry name" value="DUF2282_membr"/>
</dbReference>
<evidence type="ECO:0000256" key="1">
    <source>
        <dbReference type="SAM" id="SignalP"/>
    </source>
</evidence>
<dbReference type="Pfam" id="PF10048">
    <property type="entry name" value="DUF2282"/>
    <property type="match status" value="1"/>
</dbReference>
<dbReference type="EMBL" id="JACIEN010000005">
    <property type="protein sequence ID" value="MBB4018817.1"/>
    <property type="molecule type" value="Genomic_DNA"/>
</dbReference>
<keyword evidence="3" id="KW-1185">Reference proteome</keyword>